<name>A0ABS8DEK8_9FIRM</name>
<dbReference type="EMBL" id="JAJCIS010000002">
    <property type="protein sequence ID" value="MCB7386843.1"/>
    <property type="molecule type" value="Genomic_DNA"/>
</dbReference>
<evidence type="ECO:0000256" key="3">
    <source>
        <dbReference type="SAM" id="SignalP"/>
    </source>
</evidence>
<dbReference type="RefSeq" id="WP_066736201.1">
    <property type="nucleotide sequence ID" value="NZ_JAJCIQ010000002.1"/>
</dbReference>
<feature type="region of interest" description="Disordered" evidence="1">
    <location>
        <begin position="456"/>
        <end position="495"/>
    </location>
</feature>
<proteinExistence type="predicted"/>
<gene>
    <name evidence="5" type="ORF">LIZ65_06035</name>
</gene>
<evidence type="ECO:0000313" key="5">
    <source>
        <dbReference type="EMBL" id="MCB7386843.1"/>
    </source>
</evidence>
<organism evidence="5 6">
    <name type="scientific">Bariatricus massiliensis</name>
    <dbReference type="NCBI Taxonomy" id="1745713"/>
    <lineage>
        <taxon>Bacteria</taxon>
        <taxon>Bacillati</taxon>
        <taxon>Bacillota</taxon>
        <taxon>Clostridia</taxon>
        <taxon>Lachnospirales</taxon>
        <taxon>Lachnospiraceae</taxon>
        <taxon>Bariatricus</taxon>
    </lineage>
</organism>
<evidence type="ECO:0000259" key="4">
    <source>
        <dbReference type="Pfam" id="PF20610"/>
    </source>
</evidence>
<evidence type="ECO:0000256" key="2">
    <source>
        <dbReference type="SAM" id="Phobius"/>
    </source>
</evidence>
<feature type="compositionally biased region" description="Basic and acidic residues" evidence="1">
    <location>
        <begin position="474"/>
        <end position="492"/>
    </location>
</feature>
<sequence length="528" mass="58493">MKYNSKLWRKTIIIISLALCLCTNGMAAVCAESAEITTEESSVETEDMQEPERQQEAWSGTVRAIGQSSGVESAEITATEGRKLDGIYYTGFTINGGIGYCLQSSKDTPADAVYEIQQELDARDSFLSKAMYYAYGNPGYRAELWVPDCPQDTERAYLRSHLVLSYIYDAANTLDREVKDTSWVPWWQNYISETIRRLEGEAGVPDPGLSIAAPSVEAYFDNSLGVQRTRRQTLAGDARNQIEIPLAEGMVLVNETKKTESMERGIINGGDSFYFKADAAELNGQTYESGEMYGTITNSWATLIVKTGGDKQDMGMGVLYPAQTVPVSLAVSWLPAPKLRIVKNADRETKVYKKGELITYNLEITQEIPKAVAKNLVIEDSILTEGVKLQKNSVVLLDQDKKVIQDAEITVQGNDFHIAGGKGLDFLEYVENGHRLYVEYQVLVISDEMEVVENTAKVRGSNAPEESDDEEVEIEKPKEPAPDEPKPEKTVKTESVPTGDNANLIVLILCLILSCAVIAKYGRISHRK</sequence>
<keyword evidence="2" id="KW-0472">Membrane</keyword>
<accession>A0ABS8DEK8</accession>
<feature type="signal peptide" evidence="3">
    <location>
        <begin position="1"/>
        <end position="27"/>
    </location>
</feature>
<protein>
    <submittedName>
        <fullName evidence="5">Isopeptide-forming domain-containing fimbrial protein</fullName>
    </submittedName>
</protein>
<dbReference type="InterPro" id="IPR008966">
    <property type="entry name" value="Adhesion_dom_sf"/>
</dbReference>
<feature type="domain" description="Thioester" evidence="4">
    <location>
        <begin position="90"/>
        <end position="173"/>
    </location>
</feature>
<evidence type="ECO:0000256" key="1">
    <source>
        <dbReference type="SAM" id="MobiDB-lite"/>
    </source>
</evidence>
<dbReference type="Gene3D" id="2.60.40.740">
    <property type="match status" value="1"/>
</dbReference>
<dbReference type="SUPFAM" id="SSF49401">
    <property type="entry name" value="Bacterial adhesins"/>
    <property type="match status" value="1"/>
</dbReference>
<keyword evidence="6" id="KW-1185">Reference proteome</keyword>
<keyword evidence="3" id="KW-0732">Signal</keyword>
<feature type="transmembrane region" description="Helical" evidence="2">
    <location>
        <begin position="502"/>
        <end position="522"/>
    </location>
</feature>
<keyword evidence="2" id="KW-1133">Transmembrane helix</keyword>
<dbReference type="Pfam" id="PF20610">
    <property type="entry name" value="TED_2"/>
    <property type="match status" value="1"/>
</dbReference>
<evidence type="ECO:0000313" key="6">
    <source>
        <dbReference type="Proteomes" id="UP001299546"/>
    </source>
</evidence>
<comment type="caution">
    <text evidence="5">The sequence shown here is derived from an EMBL/GenBank/DDBJ whole genome shotgun (WGS) entry which is preliminary data.</text>
</comment>
<reference evidence="5 6" key="1">
    <citation type="submission" date="2021-10" db="EMBL/GenBank/DDBJ databases">
        <title>Collection of gut derived symbiotic bacterial strains cultured from healthy donors.</title>
        <authorList>
            <person name="Lin H."/>
            <person name="Littmann E."/>
            <person name="Kohout C."/>
            <person name="Pamer E.G."/>
        </authorList>
    </citation>
    <scope>NUCLEOTIDE SEQUENCE [LARGE SCALE GENOMIC DNA]</scope>
    <source>
        <strain evidence="5 6">DFI.1.165</strain>
    </source>
</reference>
<dbReference type="Proteomes" id="UP001299546">
    <property type="component" value="Unassembled WGS sequence"/>
</dbReference>
<dbReference type="InterPro" id="IPR046751">
    <property type="entry name" value="TED_2"/>
</dbReference>
<keyword evidence="2" id="KW-0812">Transmembrane</keyword>
<feature type="chain" id="PRO_5046977737" evidence="3">
    <location>
        <begin position="28"/>
        <end position="528"/>
    </location>
</feature>